<comment type="cofactor">
    <cofactor evidence="1">
        <name>Mg(2+)</name>
        <dbReference type="ChEBI" id="CHEBI:18420"/>
    </cofactor>
</comment>
<evidence type="ECO:0008006" key="5">
    <source>
        <dbReference type="Google" id="ProtNLM"/>
    </source>
</evidence>
<sequence length="68" mass="7737">HPLQIEHIHNVYKPTKEEIEYAEKVVAALEEAEKRGSGVASLGRKMIDAPVAKRARKVLKLARQYRSK</sequence>
<organism evidence="4">
    <name type="scientific">marine sediment metagenome</name>
    <dbReference type="NCBI Taxonomy" id="412755"/>
    <lineage>
        <taxon>unclassified sequences</taxon>
        <taxon>metagenomes</taxon>
        <taxon>ecological metagenomes</taxon>
    </lineage>
</organism>
<dbReference type="GO" id="GO:0000287">
    <property type="term" value="F:magnesium ion binding"/>
    <property type="evidence" value="ECO:0007669"/>
    <property type="project" value="TreeGrafter"/>
</dbReference>
<dbReference type="AlphaFoldDB" id="X1CQ09"/>
<comment type="caution">
    <text evidence="4">The sequence shown here is derived from an EMBL/GenBank/DDBJ whole genome shotgun (WGS) entry which is preliminary data.</text>
</comment>
<keyword evidence="3" id="KW-0460">Magnesium</keyword>
<proteinExistence type="predicted"/>
<evidence type="ECO:0000256" key="2">
    <source>
        <dbReference type="ARBA" id="ARBA00022723"/>
    </source>
</evidence>
<name>X1CQ09_9ZZZZ</name>
<reference evidence="4" key="1">
    <citation type="journal article" date="2014" name="Front. Microbiol.">
        <title>High frequency of phylogenetically diverse reductive dehalogenase-homologous genes in deep subseafloor sedimentary metagenomes.</title>
        <authorList>
            <person name="Kawai M."/>
            <person name="Futagami T."/>
            <person name="Toyoda A."/>
            <person name="Takaki Y."/>
            <person name="Nishi S."/>
            <person name="Hori S."/>
            <person name="Arai W."/>
            <person name="Tsubouchi T."/>
            <person name="Morono Y."/>
            <person name="Uchiyama I."/>
            <person name="Ito T."/>
            <person name="Fujiyama A."/>
            <person name="Inagaki F."/>
            <person name="Takami H."/>
        </authorList>
    </citation>
    <scope>NUCLEOTIDE SEQUENCE</scope>
    <source>
        <strain evidence="4">Expedition CK06-06</strain>
    </source>
</reference>
<feature type="non-terminal residue" evidence="4">
    <location>
        <position position="1"/>
    </location>
</feature>
<accession>X1CQ09</accession>
<keyword evidence="2" id="KW-0479">Metal-binding</keyword>
<dbReference type="PANTHER" id="PTHR32308:SF0">
    <property type="entry name" value="HPCH_HPAI ALDOLASE_CITRATE LYASE DOMAIN-CONTAINING PROTEIN"/>
    <property type="match status" value="1"/>
</dbReference>
<dbReference type="Gene3D" id="3.20.20.60">
    <property type="entry name" value="Phosphoenolpyruvate-binding domains"/>
    <property type="match status" value="1"/>
</dbReference>
<evidence type="ECO:0000256" key="3">
    <source>
        <dbReference type="ARBA" id="ARBA00022842"/>
    </source>
</evidence>
<evidence type="ECO:0000256" key="1">
    <source>
        <dbReference type="ARBA" id="ARBA00001946"/>
    </source>
</evidence>
<dbReference type="GO" id="GO:0006107">
    <property type="term" value="P:oxaloacetate metabolic process"/>
    <property type="evidence" value="ECO:0007669"/>
    <property type="project" value="TreeGrafter"/>
</dbReference>
<dbReference type="EMBL" id="BART01019951">
    <property type="protein sequence ID" value="GAG98228.1"/>
    <property type="molecule type" value="Genomic_DNA"/>
</dbReference>
<gene>
    <name evidence="4" type="ORF">S01H4_37180</name>
</gene>
<dbReference type="PANTHER" id="PTHR32308">
    <property type="entry name" value="LYASE BETA SUBUNIT, PUTATIVE (AFU_ORTHOLOGUE AFUA_4G13030)-RELATED"/>
    <property type="match status" value="1"/>
</dbReference>
<dbReference type="InterPro" id="IPR040442">
    <property type="entry name" value="Pyrv_kinase-like_dom_sf"/>
</dbReference>
<evidence type="ECO:0000313" key="4">
    <source>
        <dbReference type="EMBL" id="GAG98228.1"/>
    </source>
</evidence>
<protein>
    <recommendedName>
        <fullName evidence="5">HpcH/HpaI aldolase/citrate lyase domain-containing protein</fullName>
    </recommendedName>
</protein>